<dbReference type="InterPro" id="IPR008030">
    <property type="entry name" value="NmrA-like"/>
</dbReference>
<dbReference type="RefSeq" id="XP_016636388.1">
    <property type="nucleotide sequence ID" value="XM_016772918.1"/>
</dbReference>
<reference evidence="4 5" key="1">
    <citation type="submission" date="2015-01" db="EMBL/GenBank/DDBJ databases">
        <title>The Genome Sequence of Fonsecaea multimorphosa CBS 102226.</title>
        <authorList>
            <consortium name="The Broad Institute Genomics Platform"/>
            <person name="Cuomo C."/>
            <person name="de Hoog S."/>
            <person name="Gorbushina A."/>
            <person name="Stielow B."/>
            <person name="Teixiera M."/>
            <person name="Abouelleil A."/>
            <person name="Chapman S.B."/>
            <person name="Priest M."/>
            <person name="Young S.K."/>
            <person name="Wortman J."/>
            <person name="Nusbaum C."/>
            <person name="Birren B."/>
        </authorList>
    </citation>
    <scope>NUCLEOTIDE SEQUENCE [LARGE SCALE GENOMIC DNA]</scope>
    <source>
        <strain evidence="4 5">CBS 102226</strain>
    </source>
</reference>
<dbReference type="Proteomes" id="UP000053411">
    <property type="component" value="Unassembled WGS sequence"/>
</dbReference>
<accession>A0A0D2HK37</accession>
<name>A0A0D2HK37_9EURO</name>
<proteinExistence type="inferred from homology"/>
<dbReference type="OrthoDB" id="3358371at2759"/>
<evidence type="ECO:0000313" key="4">
    <source>
        <dbReference type="EMBL" id="KIY02266.1"/>
    </source>
</evidence>
<dbReference type="SUPFAM" id="SSF51735">
    <property type="entry name" value="NAD(P)-binding Rossmann-fold domains"/>
    <property type="match status" value="1"/>
</dbReference>
<sequence>MAKLFVVVGATGGQGGSVIKSFLGNPEWKLRGLTRNPKSERARALAAQGVEMVAANLSDEKSVEAAFDGAAAIFAVTNFLETFPANTSEQCMEVEMNQAINMAKAAAKVSTLEHYIWSTLPNSEAISGKDWFIPHFCGKGRVDAYIKKELPSLYRKTTLLLIPLYGDNFQYPVVTPHLIKSTGKYAHLVPWNPDTPITLIGSHKDNTGVLAKAIIARGPRQLGGKYVLGDVETMTAEGMLEVWSKATNKESAFVQISLDDYEKLWPRFGTEMALMYLWWMHAGGNPWVPNGEELLRVKDLGLSEKDFVLTKDAILYHNWDELC</sequence>
<organism evidence="4 5">
    <name type="scientific">Fonsecaea multimorphosa CBS 102226</name>
    <dbReference type="NCBI Taxonomy" id="1442371"/>
    <lineage>
        <taxon>Eukaryota</taxon>
        <taxon>Fungi</taxon>
        <taxon>Dikarya</taxon>
        <taxon>Ascomycota</taxon>
        <taxon>Pezizomycotina</taxon>
        <taxon>Eurotiomycetes</taxon>
        <taxon>Chaetothyriomycetidae</taxon>
        <taxon>Chaetothyriales</taxon>
        <taxon>Herpotrichiellaceae</taxon>
        <taxon>Fonsecaea</taxon>
    </lineage>
</organism>
<gene>
    <name evidence="4" type="ORF">Z520_02404</name>
</gene>
<dbReference type="PANTHER" id="PTHR42748">
    <property type="entry name" value="NITROGEN METABOLITE REPRESSION PROTEIN NMRA FAMILY MEMBER"/>
    <property type="match status" value="1"/>
</dbReference>
<dbReference type="VEuPathDB" id="FungiDB:Z520_02404"/>
<dbReference type="Gene3D" id="3.90.25.10">
    <property type="entry name" value="UDP-galactose 4-epimerase, domain 1"/>
    <property type="match status" value="1"/>
</dbReference>
<dbReference type="InterPro" id="IPR051164">
    <property type="entry name" value="NmrA-like_oxidored"/>
</dbReference>
<dbReference type="GeneID" id="27708150"/>
<feature type="domain" description="NmrA-like" evidence="3">
    <location>
        <begin position="2"/>
        <end position="274"/>
    </location>
</feature>
<dbReference type="PANTHER" id="PTHR42748:SF28">
    <property type="entry name" value="NMRA-LIKE DOMAIN-CONTAINING PROTEIN"/>
    <property type="match status" value="1"/>
</dbReference>
<comment type="similarity">
    <text evidence="1">Belongs to the NmrA-type oxidoreductase family.</text>
</comment>
<keyword evidence="2" id="KW-0521">NADP</keyword>
<dbReference type="InterPro" id="IPR036291">
    <property type="entry name" value="NAD(P)-bd_dom_sf"/>
</dbReference>
<dbReference type="GO" id="GO:0005634">
    <property type="term" value="C:nucleus"/>
    <property type="evidence" value="ECO:0007669"/>
    <property type="project" value="TreeGrafter"/>
</dbReference>
<dbReference type="Pfam" id="PF05368">
    <property type="entry name" value="NmrA"/>
    <property type="match status" value="1"/>
</dbReference>
<dbReference type="Gene3D" id="3.40.50.720">
    <property type="entry name" value="NAD(P)-binding Rossmann-like Domain"/>
    <property type="match status" value="1"/>
</dbReference>
<evidence type="ECO:0000313" key="5">
    <source>
        <dbReference type="Proteomes" id="UP000053411"/>
    </source>
</evidence>
<dbReference type="AlphaFoldDB" id="A0A0D2HK37"/>
<protein>
    <recommendedName>
        <fullName evidence="3">NmrA-like domain-containing protein</fullName>
    </recommendedName>
</protein>
<evidence type="ECO:0000256" key="2">
    <source>
        <dbReference type="ARBA" id="ARBA00022857"/>
    </source>
</evidence>
<evidence type="ECO:0000259" key="3">
    <source>
        <dbReference type="Pfam" id="PF05368"/>
    </source>
</evidence>
<dbReference type="STRING" id="1442371.A0A0D2HK37"/>
<dbReference type="CDD" id="cd05251">
    <property type="entry name" value="NmrA_like_SDR_a"/>
    <property type="match status" value="1"/>
</dbReference>
<evidence type="ECO:0000256" key="1">
    <source>
        <dbReference type="ARBA" id="ARBA00006328"/>
    </source>
</evidence>
<keyword evidence="5" id="KW-1185">Reference proteome</keyword>
<dbReference type="EMBL" id="KN848064">
    <property type="protein sequence ID" value="KIY02266.1"/>
    <property type="molecule type" value="Genomic_DNA"/>
</dbReference>